<dbReference type="Proteomes" id="UP000717585">
    <property type="component" value="Unassembled WGS sequence"/>
</dbReference>
<evidence type="ECO:0000313" key="7">
    <source>
        <dbReference type="EMBL" id="KAG9397336.1"/>
    </source>
</evidence>
<name>A0A8J6AXL1_9EUKA</name>
<keyword evidence="4 6" id="KW-0472">Membrane</keyword>
<feature type="transmembrane region" description="Helical" evidence="6">
    <location>
        <begin position="280"/>
        <end position="302"/>
    </location>
</feature>
<dbReference type="Pfam" id="PF04144">
    <property type="entry name" value="SCAMP"/>
    <property type="match status" value="1"/>
</dbReference>
<feature type="transmembrane region" description="Helical" evidence="6">
    <location>
        <begin position="232"/>
        <end position="260"/>
    </location>
</feature>
<dbReference type="PANTHER" id="PTHR10687">
    <property type="entry name" value="SECRETORY CARRIER-ASSOCIATED MEMBRANE PROTEIN SCAMP"/>
    <property type="match status" value="1"/>
</dbReference>
<keyword evidence="8" id="KW-1185">Reference proteome</keyword>
<evidence type="ECO:0000256" key="2">
    <source>
        <dbReference type="ARBA" id="ARBA00022692"/>
    </source>
</evidence>
<evidence type="ECO:0000313" key="8">
    <source>
        <dbReference type="Proteomes" id="UP000717585"/>
    </source>
</evidence>
<evidence type="ECO:0000256" key="3">
    <source>
        <dbReference type="ARBA" id="ARBA00022989"/>
    </source>
</evidence>
<feature type="compositionally biased region" description="Basic and acidic residues" evidence="5">
    <location>
        <begin position="90"/>
        <end position="108"/>
    </location>
</feature>
<proteinExistence type="predicted"/>
<protein>
    <submittedName>
        <fullName evidence="7">Secretory carrier-associated membrane protein</fullName>
    </submittedName>
</protein>
<dbReference type="PANTHER" id="PTHR10687:SF2">
    <property type="entry name" value="SECRETORY CARRIER-ASSOCIATED MEMBRANE PROTEIN"/>
    <property type="match status" value="1"/>
</dbReference>
<dbReference type="EMBL" id="JAHDYR010000003">
    <property type="protein sequence ID" value="KAG9397336.1"/>
    <property type="molecule type" value="Genomic_DNA"/>
</dbReference>
<gene>
    <name evidence="7" type="ORF">J8273_1251</name>
</gene>
<dbReference type="GO" id="GO:0055038">
    <property type="term" value="C:recycling endosome membrane"/>
    <property type="evidence" value="ECO:0007669"/>
    <property type="project" value="TreeGrafter"/>
</dbReference>
<organism evidence="7 8">
    <name type="scientific">Carpediemonas membranifera</name>
    <dbReference type="NCBI Taxonomy" id="201153"/>
    <lineage>
        <taxon>Eukaryota</taxon>
        <taxon>Metamonada</taxon>
        <taxon>Carpediemonas-like organisms</taxon>
        <taxon>Carpediemonas</taxon>
    </lineage>
</organism>
<evidence type="ECO:0000256" key="6">
    <source>
        <dbReference type="SAM" id="Phobius"/>
    </source>
</evidence>
<keyword evidence="2 6" id="KW-0812">Transmembrane</keyword>
<dbReference type="InterPro" id="IPR007273">
    <property type="entry name" value="SCAMP"/>
</dbReference>
<comment type="caution">
    <text evidence="7">The sequence shown here is derived from an EMBL/GenBank/DDBJ whole genome shotgun (WGS) entry which is preliminary data.</text>
</comment>
<dbReference type="GO" id="GO:0032588">
    <property type="term" value="C:trans-Golgi network membrane"/>
    <property type="evidence" value="ECO:0007669"/>
    <property type="project" value="TreeGrafter"/>
</dbReference>
<feature type="transmembrane region" description="Helical" evidence="6">
    <location>
        <begin position="153"/>
        <end position="186"/>
    </location>
</feature>
<keyword evidence="3 6" id="KW-1133">Transmembrane helix</keyword>
<evidence type="ECO:0000256" key="1">
    <source>
        <dbReference type="ARBA" id="ARBA00004141"/>
    </source>
</evidence>
<evidence type="ECO:0000256" key="5">
    <source>
        <dbReference type="SAM" id="MobiDB-lite"/>
    </source>
</evidence>
<feature type="transmembrane region" description="Helical" evidence="6">
    <location>
        <begin position="192"/>
        <end position="216"/>
    </location>
</feature>
<sequence length="344" mass="38286">MADSSDPFMQSNPFYDHVELDTYDPFAQAKKTTETATPPKTMPRMVKEAPKIPAPATQKPRPAETKASKIPVAPEAPVADFEAPYGGNPGDREKELQKREANLAARERALEQREKSLGGGNGKSLSDAPNFPPFLPFIHHDLLHDFDNWFHRIVLISAIGVQVAVLLATFANMVILIWAGIIAIFYTVHTVFYNYIFHMLLGVVLHIVVTPALFILQYKPLYSALRYGRGTFLIYSAAISIVLQLLCLVACLGLVTTGTALLYDFWDCTTVFWPNLVMTVVWWTLSCCFLAQAILVAVVFVHHYKVIPIIQRLWKSPVARTAAKTATKQAASSLKSSKPQRNTV</sequence>
<dbReference type="AlphaFoldDB" id="A0A8J6AXL1"/>
<dbReference type="GO" id="GO:0015031">
    <property type="term" value="P:protein transport"/>
    <property type="evidence" value="ECO:0007669"/>
    <property type="project" value="InterPro"/>
</dbReference>
<accession>A0A8J6AXL1</accession>
<reference evidence="7" key="1">
    <citation type="submission" date="2021-05" db="EMBL/GenBank/DDBJ databases">
        <title>A free-living protist that lacks canonical eukaryotic 1 DNA replication and segregation systems.</title>
        <authorList>
            <person name="Salas-Leiva D.E."/>
            <person name="Tromer E.C."/>
            <person name="Curtis B.A."/>
            <person name="Jerlstrom-Hultqvist J."/>
            <person name="Kolisko M."/>
            <person name="Yi Z."/>
            <person name="Salas-Leiva J.S."/>
            <person name="Gallot-Lavallee L."/>
            <person name="Kops G.J.P.L."/>
            <person name="Archibald J.M."/>
            <person name="Simpson A.G.B."/>
            <person name="Roger A.J."/>
        </authorList>
    </citation>
    <scope>NUCLEOTIDE SEQUENCE</scope>
    <source>
        <strain evidence="7">BICM</strain>
    </source>
</reference>
<comment type="subcellular location">
    <subcellularLocation>
        <location evidence="1">Membrane</location>
        <topology evidence="1">Multi-pass membrane protein</topology>
    </subcellularLocation>
</comment>
<evidence type="ECO:0000256" key="4">
    <source>
        <dbReference type="ARBA" id="ARBA00023136"/>
    </source>
</evidence>
<feature type="region of interest" description="Disordered" evidence="5">
    <location>
        <begin position="26"/>
        <end position="108"/>
    </location>
</feature>
<feature type="compositionally biased region" description="Low complexity" evidence="5">
    <location>
        <begin position="27"/>
        <end position="43"/>
    </location>
</feature>